<name>A0A8H6JU09_9PEZI</name>
<organism evidence="3 4">
    <name type="scientific">Colletotrichum sojae</name>
    <dbReference type="NCBI Taxonomy" id="2175907"/>
    <lineage>
        <taxon>Eukaryota</taxon>
        <taxon>Fungi</taxon>
        <taxon>Dikarya</taxon>
        <taxon>Ascomycota</taxon>
        <taxon>Pezizomycotina</taxon>
        <taxon>Sordariomycetes</taxon>
        <taxon>Hypocreomycetidae</taxon>
        <taxon>Glomerellales</taxon>
        <taxon>Glomerellaceae</taxon>
        <taxon>Colletotrichum</taxon>
        <taxon>Colletotrichum orchidearum species complex</taxon>
    </lineage>
</organism>
<evidence type="ECO:0000256" key="1">
    <source>
        <dbReference type="SAM" id="Coils"/>
    </source>
</evidence>
<comment type="caution">
    <text evidence="3">The sequence shown here is derived from an EMBL/GenBank/DDBJ whole genome shotgun (WGS) entry which is preliminary data.</text>
</comment>
<feature type="region of interest" description="Disordered" evidence="2">
    <location>
        <begin position="314"/>
        <end position="417"/>
    </location>
</feature>
<feature type="coiled-coil region" evidence="1">
    <location>
        <begin position="698"/>
        <end position="782"/>
    </location>
</feature>
<evidence type="ECO:0000313" key="3">
    <source>
        <dbReference type="EMBL" id="KAF6819372.1"/>
    </source>
</evidence>
<feature type="compositionally biased region" description="Polar residues" evidence="2">
    <location>
        <begin position="74"/>
        <end position="91"/>
    </location>
</feature>
<feature type="region of interest" description="Disordered" evidence="2">
    <location>
        <begin position="166"/>
        <end position="247"/>
    </location>
</feature>
<evidence type="ECO:0000313" key="4">
    <source>
        <dbReference type="Proteomes" id="UP000652219"/>
    </source>
</evidence>
<dbReference type="EMBL" id="WIGN01000010">
    <property type="protein sequence ID" value="KAF6819372.1"/>
    <property type="molecule type" value="Genomic_DNA"/>
</dbReference>
<keyword evidence="4" id="KW-1185">Reference proteome</keyword>
<feature type="region of interest" description="Disordered" evidence="2">
    <location>
        <begin position="940"/>
        <end position="1190"/>
    </location>
</feature>
<feature type="compositionally biased region" description="Low complexity" evidence="2">
    <location>
        <begin position="52"/>
        <end position="66"/>
    </location>
</feature>
<feature type="region of interest" description="Disordered" evidence="2">
    <location>
        <begin position="29"/>
        <end position="111"/>
    </location>
</feature>
<reference evidence="3 4" key="1">
    <citation type="journal article" date="2020" name="Phytopathology">
        <title>Genome Sequence Resources of Colletotrichum truncatum, C. plurivorum, C. musicola, and C. sojae: Four Species Pathogenic to Soybean (Glycine max).</title>
        <authorList>
            <person name="Rogerio F."/>
            <person name="Boufleur T.R."/>
            <person name="Ciampi-Guillardi M."/>
            <person name="Sukno S.A."/>
            <person name="Thon M.R."/>
            <person name="Massola Junior N.S."/>
            <person name="Baroncelli R."/>
        </authorList>
    </citation>
    <scope>NUCLEOTIDE SEQUENCE [LARGE SCALE GENOMIC DNA]</scope>
    <source>
        <strain evidence="3 4">LFN0009</strain>
    </source>
</reference>
<feature type="compositionally biased region" description="Polar residues" evidence="2">
    <location>
        <begin position="1104"/>
        <end position="1123"/>
    </location>
</feature>
<feature type="compositionally biased region" description="Polar residues" evidence="2">
    <location>
        <begin position="204"/>
        <end position="222"/>
    </location>
</feature>
<keyword evidence="1" id="KW-0175">Coiled coil</keyword>
<protein>
    <submittedName>
        <fullName evidence="3">Uncharacterized protein</fullName>
    </submittedName>
</protein>
<feature type="compositionally biased region" description="Polar residues" evidence="2">
    <location>
        <begin position="1180"/>
        <end position="1190"/>
    </location>
</feature>
<feature type="region of interest" description="Disordered" evidence="2">
    <location>
        <begin position="864"/>
        <end position="925"/>
    </location>
</feature>
<feature type="coiled-coil region" evidence="1">
    <location>
        <begin position="421"/>
        <end position="477"/>
    </location>
</feature>
<dbReference type="AlphaFoldDB" id="A0A8H6JU09"/>
<feature type="compositionally biased region" description="Basic and acidic residues" evidence="2">
    <location>
        <begin position="877"/>
        <end position="886"/>
    </location>
</feature>
<proteinExistence type="predicted"/>
<accession>A0A8H6JU09</accession>
<evidence type="ECO:0000256" key="2">
    <source>
        <dbReference type="SAM" id="MobiDB-lite"/>
    </source>
</evidence>
<sequence length="1190" mass="132289">MRSDVSEITPSCLQITVVVLSHNLCMAQLSSPDPLHRDGEVMSEPSSRRPMNLSRRSSFNRSPRSNGPDRHSPSDVQISSTAQSKLPQDSASFPKLDKSESVPRFKGPLDGQEFDADVASYLADVEAAGNPSFRPQPKYKPNHFAGPQNRPFILLEASGQIQTPTSLAVGHFTGPDAFRPQVGRPSPHRTSRPDGNGNEPAGSSPPQGARNPQISSITSSHFPQPARRQVENLSQIPTPSTSRSVSLNIPQGLEPLEYHGDVAEHRQSPPTNEAGGRPFSDADRLLQNDQGQSLIDQQSLRPQDSMADRQTVLEDTGSAERHETVPIQPARSARTPTRDRNSHPQVNHTPAGVIQKHRNPVHRVSKEHLSRQTRPQTPVGDLGMPQDLPSGHRSISTTARKHQRQRAPRPQSELRTSKAGLEKLQEEARGYKDFLNKAIEEHQMLYQETKEKCEQTIKEVRQEQEAASKNLQQLVDRERYAREMQNKSFNARKAILEQETLKIKLEGIQEDLAREADRAKDLETQLAESKGRDDSFQRLEAQLSRISETLDKLDEKAEQTADERPEITNKLACEMTQAAAGRSAIEGQIEILEKTVNDHSSLIQAKLKAQQEEMLQRASDNKDENTKLVESMQSREVQVSKMIEAVTELSEKVQDFSDTQELASKGLASNDELLAAQQRLSDSEARLGTLQGELEFRLAVHEVEKREFSEKLQKAEQDLRQQNSALRKSEESRISATRDLAAAYKEQHRELELLYRGAEEARKVLEERFKKASSEASGLERDMDSKLTKELAIAQQRIVNLTLKLRDRETPDATEQLRQQQNEIDGIWRLVRASRAQMLDCGKVYQEVKGLMAAAFSEKIAATQQDCGSVDTQESQDSERSQRDEAPESGDQGLQAQRDPDIDPDDGGTATDAIVIPASDEMVPDTPPAFKRLVIRSPIEESSQTSLPPSVAQEKLQRREMSNQASGLKSILRKRSSSDVPASGSGESPSDHRLAHHNSRSKFNRPVQSAPRGSQETIADARSSLVGNRGGRGPSNTDLTGPGDWGSTETTRMQTHTEPRTKKRHSQSLPDRVAKRIKPFHAEDHDGASLSPSADDSDGRLKNNVRQSGRDSMQNPDSQPQNDRTSHHFRQGASGPKVTQQGQANTQEGELRNAKQASAEIRSQIQPQRPALSKRRISKTYGTKTTPEDG</sequence>
<gene>
    <name evidence="3" type="ORF">CSOJ01_01429</name>
</gene>
<dbReference type="Proteomes" id="UP000652219">
    <property type="component" value="Unassembled WGS sequence"/>
</dbReference>
<feature type="compositionally biased region" description="Basic residues" evidence="2">
    <location>
        <begin position="994"/>
        <end position="1003"/>
    </location>
</feature>
<feature type="coiled-coil region" evidence="1">
    <location>
        <begin position="505"/>
        <end position="570"/>
    </location>
</feature>
<feature type="compositionally biased region" description="Polar residues" evidence="2">
    <location>
        <begin position="1137"/>
        <end position="1148"/>
    </location>
</feature>
<feature type="region of interest" description="Disordered" evidence="2">
    <location>
        <begin position="263"/>
        <end position="284"/>
    </location>
</feature>
<feature type="compositionally biased region" description="Polar residues" evidence="2">
    <location>
        <begin position="231"/>
        <end position="247"/>
    </location>
</feature>
<feature type="compositionally biased region" description="Polar residues" evidence="2">
    <location>
        <begin position="864"/>
        <end position="875"/>
    </location>
</feature>